<dbReference type="Pfam" id="PF25183">
    <property type="entry name" value="OMP_b-brl_4"/>
    <property type="match status" value="1"/>
</dbReference>
<evidence type="ECO:0000256" key="5">
    <source>
        <dbReference type="ARBA" id="ARBA00022729"/>
    </source>
</evidence>
<dbReference type="Gene3D" id="2.170.130.10">
    <property type="entry name" value="TonB-dependent receptor, plug domain"/>
    <property type="match status" value="1"/>
</dbReference>
<dbReference type="GO" id="GO:0009279">
    <property type="term" value="C:cell outer membrane"/>
    <property type="evidence" value="ECO:0007669"/>
    <property type="project" value="UniProtKB-SubCell"/>
</dbReference>
<keyword evidence="2" id="KW-0813">Transport</keyword>
<dbReference type="Proteomes" id="UP000270530">
    <property type="component" value="Chromosome"/>
</dbReference>
<keyword evidence="12" id="KW-1185">Reference proteome</keyword>
<sequence length="1026" mass="112027">MSIRHNAGRKLLAIAIGCTCVQQPAHAQATTGSIFGTVEPSRGDSVLIRSATGLTREIPLDARGRYAVSQLPVGNYTVVLKRKGVAVETRDAVNVRVGAGVEVSFAAPAARTLAGVDVNASSLTSVDVTSVDSRTVITSEQLARLPLGRSAEAIALLAPGVINNGGSFTSATGHSLVSFSGSAASENAYYINGFSTTDPLRGLGGLSLPYGAIEQEEVYTGGYSAMYGRSDGGVINIIGKRGTNDWHFGAQLLWEPAFARANARNRYFRNGLPASPVPGDPYLYAPDSEDRQWTTTASAYAGGPLIKDKLFFFVAGEFQRQEGHVVNPTINYNSNKPYVDYRYKDPRWYAKLDWNITDSNILEITGASDKHETNGSIYDYDYSLRRRLGFKGYDNRTKTGGDLYTLKYTGYLTDNLTVSAMYGKMKTNDYSQPVGYDPNLTYVTDIKYQNPALNGGTPIGNAQAIDSLTSPNRGNKTNNYRLDISYQLGDHTITLGIDNQNAKAIDQGSATSGPGYSWDYGYTETPFVPISTGLGVDAPGYYPNGASGYYVIRNVASSLATVRSAQRAQYVEDKWQATERLLLSLGLRNDQFTNYNSAGDAFVRQRKPQWAPRLGFAWDVDGDATFKVYGNAGRYYLALPLNPALNAAGGQLDTQQYFTYAAINPDGTPAGLVAFSPPVAANNTFGQLPDPKTVTSKGLKSEYQDEFILGFTKTLGSAWVYGAKATQRILRNAIDDYCYLPDGDRVQAKAASLGYDVTFETGADGKPASNPVSCWLINPGKANTFTLIDTSGQYREVRLNNAEFGFPHLKRRYYGLETFLEHPFDGTWYGKLTYVFSRNYGNTEGQLRSDLYASGRATGQTATSTTQDWDNSYIMENANGVQNNDRKHQLKFYGYYQFSPEWLASANLSVISGAPRQCLGAYGPQATDPAGYGNSYHWCNGQPSPPGSHGRLPWIRQLDLGVTYRPDFAAGRLGFSANVFNVLNEQRETAIYPYSVRSGTTPNPLYGTAAAYQSPRYARLSVSYDF</sequence>
<dbReference type="AlphaFoldDB" id="A0A2Z6E1S3"/>
<dbReference type="InterPro" id="IPR013784">
    <property type="entry name" value="Carb-bd-like_fold"/>
</dbReference>
<dbReference type="InterPro" id="IPR012910">
    <property type="entry name" value="Plug_dom"/>
</dbReference>
<comment type="subcellular location">
    <subcellularLocation>
        <location evidence="1">Cell outer membrane</location>
        <topology evidence="1">Multi-pass membrane protein</topology>
    </subcellularLocation>
</comment>
<keyword evidence="7" id="KW-0472">Membrane</keyword>
<evidence type="ECO:0000256" key="3">
    <source>
        <dbReference type="ARBA" id="ARBA00022452"/>
    </source>
</evidence>
<accession>A0A2Z6E1S3</accession>
<evidence type="ECO:0000313" key="11">
    <source>
        <dbReference type="EMBL" id="BBD78966.1"/>
    </source>
</evidence>
<dbReference type="GO" id="GO:0030246">
    <property type="term" value="F:carbohydrate binding"/>
    <property type="evidence" value="ECO:0007669"/>
    <property type="project" value="InterPro"/>
</dbReference>
<name>A0A2Z6E1S3_9GAMM</name>
<dbReference type="EMBL" id="AP018560">
    <property type="protein sequence ID" value="BBD78966.1"/>
    <property type="molecule type" value="Genomic_DNA"/>
</dbReference>
<dbReference type="GO" id="GO:0015344">
    <property type="term" value="F:siderophore uptake transmembrane transporter activity"/>
    <property type="evidence" value="ECO:0007669"/>
    <property type="project" value="TreeGrafter"/>
</dbReference>
<evidence type="ECO:0000256" key="7">
    <source>
        <dbReference type="ARBA" id="ARBA00023136"/>
    </source>
</evidence>
<reference evidence="12" key="1">
    <citation type="submission" date="2018-04" db="EMBL/GenBank/DDBJ databases">
        <authorList>
            <person name="Watanabe M."/>
            <person name="Kojima H."/>
        </authorList>
    </citation>
    <scope>NUCLEOTIDE SEQUENCE [LARGE SCALE GENOMIC DNA]</scope>
    <source>
        <strain evidence="12">Dysh456</strain>
    </source>
</reference>
<evidence type="ECO:0000256" key="4">
    <source>
        <dbReference type="ARBA" id="ARBA00022692"/>
    </source>
</evidence>
<dbReference type="PANTHER" id="PTHR30069:SF46">
    <property type="entry name" value="OAR PROTEIN"/>
    <property type="match status" value="1"/>
</dbReference>
<gene>
    <name evidence="11" type="ORF">ALSL_0294</name>
</gene>
<keyword evidence="4" id="KW-0812">Transmembrane</keyword>
<dbReference type="SUPFAM" id="SSF49452">
    <property type="entry name" value="Starch-binding domain-like"/>
    <property type="match status" value="1"/>
</dbReference>
<evidence type="ECO:0000259" key="10">
    <source>
        <dbReference type="Pfam" id="PF25183"/>
    </source>
</evidence>
<dbReference type="InterPro" id="IPR036942">
    <property type="entry name" value="Beta-barrel_TonB_sf"/>
</dbReference>
<evidence type="ECO:0000256" key="6">
    <source>
        <dbReference type="ARBA" id="ARBA00023077"/>
    </source>
</evidence>
<dbReference type="PANTHER" id="PTHR30069">
    <property type="entry name" value="TONB-DEPENDENT OUTER MEMBRANE RECEPTOR"/>
    <property type="match status" value="1"/>
</dbReference>
<evidence type="ECO:0000256" key="2">
    <source>
        <dbReference type="ARBA" id="ARBA00022448"/>
    </source>
</evidence>
<dbReference type="Pfam" id="PF07715">
    <property type="entry name" value="Plug"/>
    <property type="match status" value="1"/>
</dbReference>
<dbReference type="GO" id="GO:0044718">
    <property type="term" value="P:siderophore transmembrane transport"/>
    <property type="evidence" value="ECO:0007669"/>
    <property type="project" value="TreeGrafter"/>
</dbReference>
<keyword evidence="8" id="KW-0998">Cell outer membrane</keyword>
<keyword evidence="3" id="KW-1134">Transmembrane beta strand</keyword>
<dbReference type="InterPro" id="IPR010917">
    <property type="entry name" value="TonB_rcpt_CS"/>
</dbReference>
<dbReference type="KEGG" id="rbd:ALSL_0294"/>
<keyword evidence="6" id="KW-0798">TonB box</keyword>
<evidence type="ECO:0000313" key="12">
    <source>
        <dbReference type="Proteomes" id="UP000270530"/>
    </source>
</evidence>
<dbReference type="PROSITE" id="PS01156">
    <property type="entry name" value="TONB_DEPENDENT_REC_2"/>
    <property type="match status" value="1"/>
</dbReference>
<feature type="domain" description="TonB-dependent receptor plug" evidence="9">
    <location>
        <begin position="132"/>
        <end position="233"/>
    </location>
</feature>
<dbReference type="OrthoDB" id="9768147at2"/>
<feature type="domain" description="TonB-dependent transporter Oar-like beta-barrel" evidence="10">
    <location>
        <begin position="331"/>
        <end position="897"/>
    </location>
</feature>
<dbReference type="RefSeq" id="WP_126535955.1">
    <property type="nucleotide sequence ID" value="NZ_AP018560.1"/>
</dbReference>
<evidence type="ECO:0000256" key="8">
    <source>
        <dbReference type="ARBA" id="ARBA00023237"/>
    </source>
</evidence>
<dbReference type="InterPro" id="IPR037066">
    <property type="entry name" value="Plug_dom_sf"/>
</dbReference>
<reference evidence="12" key="2">
    <citation type="submission" date="2018-06" db="EMBL/GenBank/DDBJ databases">
        <title>Genome sequence of Rhodanobacteraceae bacterium strain Dysh456.</title>
        <authorList>
            <person name="Fukui M."/>
        </authorList>
    </citation>
    <scope>NUCLEOTIDE SEQUENCE [LARGE SCALE GENOMIC DNA]</scope>
    <source>
        <strain evidence="12">Dysh456</strain>
    </source>
</reference>
<organism evidence="11 12">
    <name type="scientific">Aerosticca soli</name>
    <dbReference type="NCBI Taxonomy" id="2010829"/>
    <lineage>
        <taxon>Bacteria</taxon>
        <taxon>Pseudomonadati</taxon>
        <taxon>Pseudomonadota</taxon>
        <taxon>Gammaproteobacteria</taxon>
        <taxon>Lysobacterales</taxon>
        <taxon>Rhodanobacteraceae</taxon>
        <taxon>Aerosticca</taxon>
    </lineage>
</organism>
<keyword evidence="5" id="KW-0732">Signal</keyword>
<dbReference type="SUPFAM" id="SSF56935">
    <property type="entry name" value="Porins"/>
    <property type="match status" value="1"/>
</dbReference>
<evidence type="ECO:0000256" key="1">
    <source>
        <dbReference type="ARBA" id="ARBA00004571"/>
    </source>
</evidence>
<protein>
    <submittedName>
        <fullName evidence="11">Oar protein</fullName>
    </submittedName>
</protein>
<proteinExistence type="predicted"/>
<evidence type="ECO:0000259" key="9">
    <source>
        <dbReference type="Pfam" id="PF07715"/>
    </source>
</evidence>
<dbReference type="InterPro" id="IPR039426">
    <property type="entry name" value="TonB-dep_rcpt-like"/>
</dbReference>
<dbReference type="Gene3D" id="2.40.170.20">
    <property type="entry name" value="TonB-dependent receptor, beta-barrel domain"/>
    <property type="match status" value="1"/>
</dbReference>
<dbReference type="InterPro" id="IPR057601">
    <property type="entry name" value="Oar-like_b-barrel"/>
</dbReference>